<dbReference type="OrthoDB" id="10264728at2759"/>
<keyword evidence="1 4" id="KW-0808">Transferase</keyword>
<dbReference type="OMA" id="DAHDMRK"/>
<feature type="domain" description="N-acetyltransferase" evidence="3">
    <location>
        <begin position="1"/>
        <end position="97"/>
    </location>
</feature>
<dbReference type="SUPFAM" id="SSF55729">
    <property type="entry name" value="Acyl-CoA N-acyltransferases (Nat)"/>
    <property type="match status" value="1"/>
</dbReference>
<evidence type="ECO:0000259" key="3">
    <source>
        <dbReference type="PROSITE" id="PS51186"/>
    </source>
</evidence>
<dbReference type="GO" id="GO:0036503">
    <property type="term" value="P:ERAD pathway"/>
    <property type="evidence" value="ECO:0007669"/>
    <property type="project" value="EnsemblFungi"/>
</dbReference>
<sequence length="121" mass="14026">MGKTEGRSKEWHAHVTALTIAPEYRRLGLARKMMDDFESVGDSENCHFVDLFVRPSNVLAVKLYRNLGYSVYRTVRGYYSGSKGAEENAWDMRKPLKSDKWKQSVRQDGEKVIVEPEDTYF</sequence>
<dbReference type="GO" id="GO:0000001">
    <property type="term" value="P:mitochondrion inheritance"/>
    <property type="evidence" value="ECO:0007669"/>
    <property type="project" value="EnsemblFungi"/>
</dbReference>
<keyword evidence="5" id="KW-1185">Reference proteome</keyword>
<dbReference type="Pfam" id="PF00583">
    <property type="entry name" value="Acetyltransf_1"/>
    <property type="match status" value="1"/>
</dbReference>
<dbReference type="Proteomes" id="UP000186594">
    <property type="component" value="Unassembled WGS sequence"/>
</dbReference>
<proteinExistence type="predicted"/>
<evidence type="ECO:0000313" key="5">
    <source>
        <dbReference type="Proteomes" id="UP000186594"/>
    </source>
</evidence>
<dbReference type="GO" id="GO:0031416">
    <property type="term" value="C:NatB complex"/>
    <property type="evidence" value="ECO:0007669"/>
    <property type="project" value="EnsemblFungi"/>
</dbReference>
<dbReference type="Gene3D" id="3.40.630.30">
    <property type="match status" value="1"/>
</dbReference>
<dbReference type="InterPro" id="IPR016181">
    <property type="entry name" value="Acyl_CoA_acyltransferase"/>
</dbReference>
<dbReference type="GO" id="GO:0004596">
    <property type="term" value="F:protein-N-terminal amino-acid acetyltransferase activity"/>
    <property type="evidence" value="ECO:0007669"/>
    <property type="project" value="EnsemblFungi"/>
</dbReference>
<dbReference type="EMBL" id="LXFE01000475">
    <property type="protein sequence ID" value="OLL25197.1"/>
    <property type="molecule type" value="Genomic_DNA"/>
</dbReference>
<dbReference type="CDD" id="cd04301">
    <property type="entry name" value="NAT_SF"/>
    <property type="match status" value="1"/>
</dbReference>
<dbReference type="PANTHER" id="PTHR45910:SF1">
    <property type="entry name" value="N-ALPHA-ACETYLTRANSFERASE 20"/>
    <property type="match status" value="1"/>
</dbReference>
<reference evidence="4 5" key="1">
    <citation type="submission" date="2016-04" db="EMBL/GenBank/DDBJ databases">
        <title>Evolutionary innovation and constraint leading to complex multicellularity in the Ascomycota.</title>
        <authorList>
            <person name="Cisse O."/>
            <person name="Nguyen A."/>
            <person name="Hewitt D.A."/>
            <person name="Jedd G."/>
            <person name="Stajich J.E."/>
        </authorList>
    </citation>
    <scope>NUCLEOTIDE SEQUENCE [LARGE SCALE GENOMIC DNA]</scope>
    <source>
        <strain evidence="4 5">DAH-3</strain>
    </source>
</reference>
<dbReference type="AlphaFoldDB" id="A0A1U7LRB3"/>
<protein>
    <submittedName>
        <fullName evidence="4">N-terminal acetyltransferase B complex catalytic subunit naa20</fullName>
    </submittedName>
</protein>
<dbReference type="GO" id="GO:0032956">
    <property type="term" value="P:regulation of actin cytoskeleton organization"/>
    <property type="evidence" value="ECO:0007669"/>
    <property type="project" value="EnsemblFungi"/>
</dbReference>
<organism evidence="4 5">
    <name type="scientific">Neolecta irregularis (strain DAH-3)</name>
    <dbReference type="NCBI Taxonomy" id="1198029"/>
    <lineage>
        <taxon>Eukaryota</taxon>
        <taxon>Fungi</taxon>
        <taxon>Dikarya</taxon>
        <taxon>Ascomycota</taxon>
        <taxon>Taphrinomycotina</taxon>
        <taxon>Neolectales</taxon>
        <taxon>Neolectaceae</taxon>
        <taxon>Neolecta</taxon>
    </lineage>
</organism>
<dbReference type="STRING" id="1198029.A0A1U7LRB3"/>
<dbReference type="PROSITE" id="PS51186">
    <property type="entry name" value="GNAT"/>
    <property type="match status" value="1"/>
</dbReference>
<evidence type="ECO:0000256" key="1">
    <source>
        <dbReference type="ARBA" id="ARBA00022679"/>
    </source>
</evidence>
<gene>
    <name evidence="4" type="ORF">NEOLI_003108</name>
</gene>
<comment type="caution">
    <text evidence="4">The sequence shown here is derived from an EMBL/GenBank/DDBJ whole genome shotgun (WGS) entry which is preliminary data.</text>
</comment>
<accession>A0A1U7LRB3</accession>
<dbReference type="PANTHER" id="PTHR45910">
    <property type="entry name" value="N-ALPHA-ACETYLTRANSFERASE 20"/>
    <property type="match status" value="1"/>
</dbReference>
<name>A0A1U7LRB3_NEOID</name>
<keyword evidence="2" id="KW-0012">Acyltransferase</keyword>
<evidence type="ECO:0000256" key="2">
    <source>
        <dbReference type="ARBA" id="ARBA00023315"/>
    </source>
</evidence>
<evidence type="ECO:0000313" key="4">
    <source>
        <dbReference type="EMBL" id="OLL25197.1"/>
    </source>
</evidence>
<dbReference type="InterPro" id="IPR051646">
    <property type="entry name" value="NatB_acetyltransferase_subunit"/>
</dbReference>
<dbReference type="InterPro" id="IPR000182">
    <property type="entry name" value="GNAT_dom"/>
</dbReference>